<name>A0ABS5IMT5_9MICO</name>
<evidence type="ECO:0000313" key="2">
    <source>
        <dbReference type="Proteomes" id="UP000678243"/>
    </source>
</evidence>
<evidence type="ECO:0000313" key="1">
    <source>
        <dbReference type="EMBL" id="MBS0024240.1"/>
    </source>
</evidence>
<comment type="caution">
    <text evidence="1">The sequence shown here is derived from an EMBL/GenBank/DDBJ whole genome shotgun (WGS) entry which is preliminary data.</text>
</comment>
<protein>
    <submittedName>
        <fullName evidence="1">Uncharacterized protein</fullName>
    </submittedName>
</protein>
<keyword evidence="2" id="KW-1185">Reference proteome</keyword>
<accession>A0ABS5IMT5</accession>
<proteinExistence type="predicted"/>
<sequence>MARIGGRSTGMSWVAGVLCAAVIVGLLWLALPMVPVLAQVAGDALRSALP</sequence>
<dbReference type="EMBL" id="JAGTUK010000002">
    <property type="protein sequence ID" value="MBS0024240.1"/>
    <property type="molecule type" value="Genomic_DNA"/>
</dbReference>
<dbReference type="Proteomes" id="UP000678243">
    <property type="component" value="Unassembled WGS sequence"/>
</dbReference>
<reference evidence="1 2" key="1">
    <citation type="submission" date="2021-04" db="EMBL/GenBank/DDBJ databases">
        <title>Whole genome analysis of root endophytic bacterium Microbacterium paraoxydans ku-mp colonizing RP-bio226 rice variety.</title>
        <authorList>
            <person name="Ulaganathan K."/>
            <person name="Latha B."/>
        </authorList>
    </citation>
    <scope>NUCLEOTIDE SEQUENCE [LARGE SCALE GENOMIC DNA]</scope>
    <source>
        <strain evidence="2">ku-mp</strain>
    </source>
</reference>
<dbReference type="RefSeq" id="WP_211542936.1">
    <property type="nucleotide sequence ID" value="NZ_JAGTUK010000002.1"/>
</dbReference>
<gene>
    <name evidence="1" type="ORF">KE274_08945</name>
</gene>
<organism evidence="1 2">
    <name type="scientific">Microbacterium paraoxydans</name>
    <dbReference type="NCBI Taxonomy" id="199592"/>
    <lineage>
        <taxon>Bacteria</taxon>
        <taxon>Bacillati</taxon>
        <taxon>Actinomycetota</taxon>
        <taxon>Actinomycetes</taxon>
        <taxon>Micrococcales</taxon>
        <taxon>Microbacteriaceae</taxon>
        <taxon>Microbacterium</taxon>
    </lineage>
</organism>